<sequence length="102" mass="11311">MLFNFQAALFSCRFESALSAAAALLALRQAARSVKHLTHNRSGFFNEFDHLFISLVVLRKQAIKFTKDNGLMVSCLTDRAACPNASRAAAADRALMKRLDYS</sequence>
<evidence type="ECO:0000313" key="1">
    <source>
        <dbReference type="EMBL" id="EYC11640.1"/>
    </source>
</evidence>
<reference evidence="2" key="1">
    <citation type="journal article" date="2015" name="Nat. Genet.">
        <title>The genome and transcriptome of the zoonotic hookworm Ancylostoma ceylanicum identify infection-specific gene families.</title>
        <authorList>
            <person name="Schwarz E.M."/>
            <person name="Hu Y."/>
            <person name="Antoshechkin I."/>
            <person name="Miller M.M."/>
            <person name="Sternberg P.W."/>
            <person name="Aroian R.V."/>
        </authorList>
    </citation>
    <scope>NUCLEOTIDE SEQUENCE</scope>
    <source>
        <strain evidence="2">HY135</strain>
    </source>
</reference>
<dbReference type="AlphaFoldDB" id="A0A016U919"/>
<dbReference type="EMBL" id="JARK01001386">
    <property type="protein sequence ID" value="EYC11640.1"/>
    <property type="molecule type" value="Genomic_DNA"/>
</dbReference>
<proteinExistence type="predicted"/>
<name>A0A016U919_9BILA</name>
<accession>A0A016U919</accession>
<gene>
    <name evidence="1" type="primary">Acey_s0050.g2018</name>
    <name evidence="1" type="ORF">Y032_0050g2018</name>
</gene>
<keyword evidence="2" id="KW-1185">Reference proteome</keyword>
<dbReference type="Proteomes" id="UP000024635">
    <property type="component" value="Unassembled WGS sequence"/>
</dbReference>
<comment type="caution">
    <text evidence="1">The sequence shown here is derived from an EMBL/GenBank/DDBJ whole genome shotgun (WGS) entry which is preliminary data.</text>
</comment>
<evidence type="ECO:0000313" key="2">
    <source>
        <dbReference type="Proteomes" id="UP000024635"/>
    </source>
</evidence>
<organism evidence="1 2">
    <name type="scientific">Ancylostoma ceylanicum</name>
    <dbReference type="NCBI Taxonomy" id="53326"/>
    <lineage>
        <taxon>Eukaryota</taxon>
        <taxon>Metazoa</taxon>
        <taxon>Ecdysozoa</taxon>
        <taxon>Nematoda</taxon>
        <taxon>Chromadorea</taxon>
        <taxon>Rhabditida</taxon>
        <taxon>Rhabditina</taxon>
        <taxon>Rhabditomorpha</taxon>
        <taxon>Strongyloidea</taxon>
        <taxon>Ancylostomatidae</taxon>
        <taxon>Ancylostomatinae</taxon>
        <taxon>Ancylostoma</taxon>
    </lineage>
</organism>
<protein>
    <submittedName>
        <fullName evidence="1">Uncharacterized protein</fullName>
    </submittedName>
</protein>